<reference evidence="5 6" key="1">
    <citation type="submission" date="2020-07" db="EMBL/GenBank/DDBJ databases">
        <authorList>
            <person name="Feng X."/>
        </authorList>
    </citation>
    <scope>NUCLEOTIDE SEQUENCE [LARGE SCALE GENOMIC DNA]</scope>
    <source>
        <strain evidence="5 6">JCM31066</strain>
    </source>
</reference>
<evidence type="ECO:0000313" key="6">
    <source>
        <dbReference type="Proteomes" id="UP000546464"/>
    </source>
</evidence>
<keyword evidence="2" id="KW-0802">TPR repeat</keyword>
<proteinExistence type="predicted"/>
<dbReference type="SUPFAM" id="SSF48695">
    <property type="entry name" value="Multiheme cytochromes"/>
    <property type="match status" value="1"/>
</dbReference>
<gene>
    <name evidence="5" type="ORF">H5P28_13800</name>
</gene>
<dbReference type="Gene3D" id="1.25.40.10">
    <property type="entry name" value="Tetratricopeptide repeat domain"/>
    <property type="match status" value="1"/>
</dbReference>
<organism evidence="5 6">
    <name type="scientific">Ruficoccus amylovorans</name>
    <dbReference type="NCBI Taxonomy" id="1804625"/>
    <lineage>
        <taxon>Bacteria</taxon>
        <taxon>Pseudomonadati</taxon>
        <taxon>Verrucomicrobiota</taxon>
        <taxon>Opitutia</taxon>
        <taxon>Puniceicoccales</taxon>
        <taxon>Cerasicoccaceae</taxon>
        <taxon>Ruficoccus</taxon>
    </lineage>
</organism>
<name>A0A842HII9_9BACT</name>
<protein>
    <submittedName>
        <fullName evidence="5">Tetratricopeptide repeat protein</fullName>
    </submittedName>
</protein>
<dbReference type="Pfam" id="PF13646">
    <property type="entry name" value="HEAT_2"/>
    <property type="match status" value="1"/>
</dbReference>
<dbReference type="Gene3D" id="1.25.10.10">
    <property type="entry name" value="Leucine-rich Repeat Variant"/>
    <property type="match status" value="1"/>
</dbReference>
<dbReference type="PROSITE" id="PS50005">
    <property type="entry name" value="TPR"/>
    <property type="match status" value="1"/>
</dbReference>
<sequence>MKTLPRLLLIGLGVVCLAGAGWGIYSLKNRQVAPVAPVVTGIGVPGTEAFPATFFPERYEKFSANACRQCHEESFQEWLPSDHAHANRPVMMSMDLPAFLPAREIKVPGESFLFSEEAEKFWMTVTRDSGEQQRYALDGVIAVTPLRQYLAKLRGGRWQTTSVAYDPAADEWFDVFAGDERQPGEWGHWSGQGMNWNANCAWCHMTEYRKNFDIETDSYHTTWMEQGVSCMQCHVGMEEHVANATESYSPPVQTLSARRIMENCASCHSRRDQFTPDTFVAGDIYHQHFGLSLPDQPGLYYPDGQILDEDYVYASFLMSPMGHAGVTCLDCHNPHSGKTILPFENNNLCMRCHDTGLDGATIIDPVAHSHHGPDSTGNRCVECHMPETPYMQRDPRRDHGFLLPDPLMTAELGIPNACQRCHSDETTEWAIEWTEKWYGDKLAEKPQRKRARALAAAYAGDPAAVGQLLGLAADEPNHAWRATYTGLLGSYIPEREVMAYLDKALKDDSSMVRARAVRALAPMQQAQPVIEPMLKDPSRNVRIAAEQAYAGWGESIPDPDAAKEWQTYLEFQADRVSGAFMLADQDIRDGNNERAAKLIGQAVALDPASPEVLRQGAIMYSRIGDNASAEQLLQQALEEAPRLAVLHYSLALLYAGDGRLQEAIPLLENTVLLDPQFYRAWYNLALARTKLEDWQGAKDALDKAAPAFGNDPGWLQTRMIVERRLATQR</sequence>
<dbReference type="RefSeq" id="WP_185676290.1">
    <property type="nucleotide sequence ID" value="NZ_JACHVB010000035.1"/>
</dbReference>
<evidence type="ECO:0000256" key="2">
    <source>
        <dbReference type="PROSITE-ProRule" id="PRU00339"/>
    </source>
</evidence>
<evidence type="ECO:0000313" key="5">
    <source>
        <dbReference type="EMBL" id="MBC2595337.1"/>
    </source>
</evidence>
<dbReference type="PANTHER" id="PTHR35038:SF8">
    <property type="entry name" value="C-TYPE POLYHEME CYTOCHROME OMCC"/>
    <property type="match status" value="1"/>
</dbReference>
<accession>A0A842HII9</accession>
<dbReference type="InterPro" id="IPR023155">
    <property type="entry name" value="Cyt_c-552/4"/>
</dbReference>
<dbReference type="Proteomes" id="UP000546464">
    <property type="component" value="Unassembled WGS sequence"/>
</dbReference>
<dbReference type="Pfam" id="PF13435">
    <property type="entry name" value="Cytochrome_C554"/>
    <property type="match status" value="1"/>
</dbReference>
<dbReference type="InterPro" id="IPR036280">
    <property type="entry name" value="Multihaem_cyt_sf"/>
</dbReference>
<evidence type="ECO:0000259" key="4">
    <source>
        <dbReference type="Pfam" id="PF13435"/>
    </source>
</evidence>
<evidence type="ECO:0000256" key="1">
    <source>
        <dbReference type="ARBA" id="ARBA00022729"/>
    </source>
</evidence>
<dbReference type="InterPro" id="IPR011989">
    <property type="entry name" value="ARM-like"/>
</dbReference>
<dbReference type="EMBL" id="JACHVB010000035">
    <property type="protein sequence ID" value="MBC2595337.1"/>
    <property type="molecule type" value="Genomic_DNA"/>
</dbReference>
<dbReference type="InterPro" id="IPR051829">
    <property type="entry name" value="Multiheme_Cytochr_ET"/>
</dbReference>
<dbReference type="Pfam" id="PF14559">
    <property type="entry name" value="TPR_19"/>
    <property type="match status" value="1"/>
</dbReference>
<evidence type="ECO:0000259" key="3">
    <source>
        <dbReference type="Pfam" id="PF09699"/>
    </source>
</evidence>
<dbReference type="PANTHER" id="PTHR35038">
    <property type="entry name" value="DISSIMILATORY SULFITE REDUCTASE SIRA"/>
    <property type="match status" value="1"/>
</dbReference>
<feature type="domain" description="Doubled CXXCH motif" evidence="3">
    <location>
        <begin position="327"/>
        <end position="355"/>
    </location>
</feature>
<dbReference type="AlphaFoldDB" id="A0A842HII9"/>
<feature type="domain" description="Cytochrome c-552/4" evidence="4">
    <location>
        <begin position="195"/>
        <end position="234"/>
    </location>
</feature>
<dbReference type="InterPro" id="IPR011990">
    <property type="entry name" value="TPR-like_helical_dom_sf"/>
</dbReference>
<dbReference type="Pfam" id="PF09699">
    <property type="entry name" value="Paired_CXXCH_1"/>
    <property type="match status" value="1"/>
</dbReference>
<feature type="repeat" description="TPR" evidence="2">
    <location>
        <begin position="644"/>
        <end position="677"/>
    </location>
</feature>
<dbReference type="SUPFAM" id="SSF48452">
    <property type="entry name" value="TPR-like"/>
    <property type="match status" value="1"/>
</dbReference>
<keyword evidence="1" id="KW-0732">Signal</keyword>
<dbReference type="InterPro" id="IPR010177">
    <property type="entry name" value="Paired_CXXCH_1"/>
</dbReference>
<dbReference type="SMART" id="SM00028">
    <property type="entry name" value="TPR"/>
    <property type="match status" value="3"/>
</dbReference>
<dbReference type="InterPro" id="IPR019734">
    <property type="entry name" value="TPR_rpt"/>
</dbReference>
<keyword evidence="6" id="KW-1185">Reference proteome</keyword>
<comment type="caution">
    <text evidence="5">The sequence shown here is derived from an EMBL/GenBank/DDBJ whole genome shotgun (WGS) entry which is preliminary data.</text>
</comment>
<dbReference type="Gene3D" id="1.10.1130.10">
    <property type="entry name" value="Flavocytochrome C3, Chain A"/>
    <property type="match status" value="2"/>
</dbReference>